<accession>A0A6A6NUZ0</accession>
<dbReference type="AlphaFoldDB" id="A0A6A6NUZ0"/>
<dbReference type="EMBL" id="MU001687">
    <property type="protein sequence ID" value="KAF2455262.1"/>
    <property type="molecule type" value="Genomic_DNA"/>
</dbReference>
<dbReference type="OrthoDB" id="17255at2759"/>
<feature type="domain" description="MOSC" evidence="2">
    <location>
        <begin position="191"/>
        <end position="349"/>
    </location>
</feature>
<evidence type="ECO:0000313" key="3">
    <source>
        <dbReference type="EMBL" id="KAF2455262.1"/>
    </source>
</evidence>
<proteinExistence type="predicted"/>
<keyword evidence="4" id="KW-1185">Reference proteome</keyword>
<protein>
    <submittedName>
        <fullName evidence="3">MOSC domain-containing protein</fullName>
    </submittedName>
</protein>
<dbReference type="Pfam" id="PF03476">
    <property type="entry name" value="MOSC_N"/>
    <property type="match status" value="1"/>
</dbReference>
<organism evidence="3 4">
    <name type="scientific">Lineolata rhizophorae</name>
    <dbReference type="NCBI Taxonomy" id="578093"/>
    <lineage>
        <taxon>Eukaryota</taxon>
        <taxon>Fungi</taxon>
        <taxon>Dikarya</taxon>
        <taxon>Ascomycota</taxon>
        <taxon>Pezizomycotina</taxon>
        <taxon>Dothideomycetes</taxon>
        <taxon>Dothideomycetes incertae sedis</taxon>
        <taxon>Lineolatales</taxon>
        <taxon>Lineolataceae</taxon>
        <taxon>Lineolata</taxon>
    </lineage>
</organism>
<dbReference type="Pfam" id="PF03473">
    <property type="entry name" value="MOSC"/>
    <property type="match status" value="1"/>
</dbReference>
<dbReference type="Proteomes" id="UP000799766">
    <property type="component" value="Unassembled WGS sequence"/>
</dbReference>
<gene>
    <name evidence="3" type="ORF">BDY21DRAFT_72371</name>
</gene>
<dbReference type="PANTHER" id="PTHR14237">
    <property type="entry name" value="MOLYBDOPTERIN COFACTOR SULFURASE MOSC"/>
    <property type="match status" value="1"/>
</dbReference>
<dbReference type="GO" id="GO:0003824">
    <property type="term" value="F:catalytic activity"/>
    <property type="evidence" value="ECO:0007669"/>
    <property type="project" value="InterPro"/>
</dbReference>
<dbReference type="GO" id="GO:0030151">
    <property type="term" value="F:molybdenum ion binding"/>
    <property type="evidence" value="ECO:0007669"/>
    <property type="project" value="InterPro"/>
</dbReference>
<dbReference type="InterPro" id="IPR005302">
    <property type="entry name" value="MoCF_Sase_C"/>
</dbReference>
<dbReference type="InterPro" id="IPR005303">
    <property type="entry name" value="MOCOS_middle"/>
</dbReference>
<dbReference type="InterPro" id="IPR011037">
    <property type="entry name" value="Pyrv_Knase-like_insert_dom_sf"/>
</dbReference>
<evidence type="ECO:0000259" key="2">
    <source>
        <dbReference type="PROSITE" id="PS51340"/>
    </source>
</evidence>
<name>A0A6A6NUZ0_9PEZI</name>
<dbReference type="GO" id="GO:0030170">
    <property type="term" value="F:pyridoxal phosphate binding"/>
    <property type="evidence" value="ECO:0007669"/>
    <property type="project" value="InterPro"/>
</dbReference>
<reference evidence="3" key="1">
    <citation type="journal article" date="2020" name="Stud. Mycol.">
        <title>101 Dothideomycetes genomes: a test case for predicting lifestyles and emergence of pathogens.</title>
        <authorList>
            <person name="Haridas S."/>
            <person name="Albert R."/>
            <person name="Binder M."/>
            <person name="Bloem J."/>
            <person name="Labutti K."/>
            <person name="Salamov A."/>
            <person name="Andreopoulos B."/>
            <person name="Baker S."/>
            <person name="Barry K."/>
            <person name="Bills G."/>
            <person name="Bluhm B."/>
            <person name="Cannon C."/>
            <person name="Castanera R."/>
            <person name="Culley D."/>
            <person name="Daum C."/>
            <person name="Ezra D."/>
            <person name="Gonzalez J."/>
            <person name="Henrissat B."/>
            <person name="Kuo A."/>
            <person name="Liang C."/>
            <person name="Lipzen A."/>
            <person name="Lutzoni F."/>
            <person name="Magnuson J."/>
            <person name="Mondo S."/>
            <person name="Nolan M."/>
            <person name="Ohm R."/>
            <person name="Pangilinan J."/>
            <person name="Park H.-J."/>
            <person name="Ramirez L."/>
            <person name="Alfaro M."/>
            <person name="Sun H."/>
            <person name="Tritt A."/>
            <person name="Yoshinaga Y."/>
            <person name="Zwiers L.-H."/>
            <person name="Turgeon B."/>
            <person name="Goodwin S."/>
            <person name="Spatafora J."/>
            <person name="Crous P."/>
            <person name="Grigoriev I."/>
        </authorList>
    </citation>
    <scope>NUCLEOTIDE SEQUENCE</scope>
    <source>
        <strain evidence="3">ATCC 16933</strain>
    </source>
</reference>
<feature type="region of interest" description="Disordered" evidence="1">
    <location>
        <begin position="168"/>
        <end position="188"/>
    </location>
</feature>
<sequence length="367" mass="40357">MKVGELFVYPIKSLRGVSIPATQVTPNGFPYDRRFMLMRAADPGPASPPPPTAQWKNMHIAHVPEMALFHVALWPPSSAAAGDDGSLTVTYRAPDEGIERGADAPPTPLRVPLQPKTAGLWTREVVMHRSPTTAYDMGPEYDDWFSARFGFPVKLVYLGGHLRPVLMSTTPDGAQPGQPQQTNGASPSWPSWLSAIARPITGAFGPRKEEITFADCAPFLVASSRSLANVSARLPEGEKMDMSKFRPNIVIDDAPEDWDEDFWAELRVGDDGGSVIHCVHNCVRCISITVDYKLGKFGTGEAGSVLKKMQRDRRVDAGSKYDPVFGRYSFLRARDEGKTISVGDEVTVTQRNTERSRFDWPGIGQNP</sequence>
<evidence type="ECO:0000313" key="4">
    <source>
        <dbReference type="Proteomes" id="UP000799766"/>
    </source>
</evidence>
<evidence type="ECO:0000256" key="1">
    <source>
        <dbReference type="SAM" id="MobiDB-lite"/>
    </source>
</evidence>
<dbReference type="SUPFAM" id="SSF141673">
    <property type="entry name" value="MOSC N-terminal domain-like"/>
    <property type="match status" value="1"/>
</dbReference>
<dbReference type="PANTHER" id="PTHR14237:SF34">
    <property type="entry name" value="MOSC DOMAIN PROTEIN (AFU_ORTHOLOGUE AFUA_2G07820)"/>
    <property type="match status" value="1"/>
</dbReference>
<dbReference type="PROSITE" id="PS51340">
    <property type="entry name" value="MOSC"/>
    <property type="match status" value="1"/>
</dbReference>
<dbReference type="SUPFAM" id="SSF50800">
    <property type="entry name" value="PK beta-barrel domain-like"/>
    <property type="match status" value="1"/>
</dbReference>